<dbReference type="RefSeq" id="WP_199384182.1">
    <property type="nucleotide sequence ID" value="NZ_JAEMHM010000008.1"/>
</dbReference>
<evidence type="ECO:0000313" key="3">
    <source>
        <dbReference type="Proteomes" id="UP000636888"/>
    </source>
</evidence>
<protein>
    <submittedName>
        <fullName evidence="2">Uncharacterized protein</fullName>
    </submittedName>
</protein>
<keyword evidence="1" id="KW-0472">Membrane</keyword>
<reference evidence="2" key="1">
    <citation type="submission" date="2020-12" db="EMBL/GenBank/DDBJ databases">
        <title>Geomonas sp. Red875, isolated from river sediment.</title>
        <authorList>
            <person name="Xu Z."/>
            <person name="Zhang Z."/>
            <person name="Masuda Y."/>
            <person name="Itoh H."/>
            <person name="Senoo K."/>
        </authorList>
    </citation>
    <scope>NUCLEOTIDE SEQUENCE</scope>
    <source>
        <strain evidence="2">Red875</strain>
    </source>
</reference>
<feature type="transmembrane region" description="Helical" evidence="1">
    <location>
        <begin position="151"/>
        <end position="172"/>
    </location>
</feature>
<feature type="transmembrane region" description="Helical" evidence="1">
    <location>
        <begin position="64"/>
        <end position="84"/>
    </location>
</feature>
<keyword evidence="1" id="KW-0812">Transmembrane</keyword>
<feature type="transmembrane region" description="Helical" evidence="1">
    <location>
        <begin position="38"/>
        <end position="57"/>
    </location>
</feature>
<feature type="transmembrane region" description="Helical" evidence="1">
    <location>
        <begin position="14"/>
        <end position="32"/>
    </location>
</feature>
<comment type="caution">
    <text evidence="2">The sequence shown here is derived from an EMBL/GenBank/DDBJ whole genome shotgun (WGS) entry which is preliminary data.</text>
</comment>
<accession>A0A8J7JLQ9</accession>
<proteinExistence type="predicted"/>
<dbReference type="AlphaFoldDB" id="A0A8J7JLQ9"/>
<sequence>MTTFKEKMRLWPQFTLREALLIGFCATFVIITRAGLRLHLHLPGHVMLFTMFFYLLARGCVPKIGSAALVGLLASLASLVLGMGMPGMVFVKYLLPALVIEAALLLFPSSLEGMLACAAVGLIAATSRALVSSGVEWLMGLEEEIILSKALFIAVANGIFGGLGALAVPSVLRVLRKNGLIESTGKR</sequence>
<keyword evidence="3" id="KW-1185">Reference proteome</keyword>
<dbReference type="EMBL" id="JAEMHM010000008">
    <property type="protein sequence ID" value="MBJ6725295.1"/>
    <property type="molecule type" value="Genomic_DNA"/>
</dbReference>
<gene>
    <name evidence="2" type="ORF">JFN93_11290</name>
</gene>
<dbReference type="Proteomes" id="UP000636888">
    <property type="component" value="Unassembled WGS sequence"/>
</dbReference>
<name>A0A8J7JLQ9_9BACT</name>
<feature type="transmembrane region" description="Helical" evidence="1">
    <location>
        <begin position="114"/>
        <end position="131"/>
    </location>
</feature>
<evidence type="ECO:0000256" key="1">
    <source>
        <dbReference type="SAM" id="Phobius"/>
    </source>
</evidence>
<evidence type="ECO:0000313" key="2">
    <source>
        <dbReference type="EMBL" id="MBJ6725295.1"/>
    </source>
</evidence>
<keyword evidence="1" id="KW-1133">Transmembrane helix</keyword>
<organism evidence="2 3">
    <name type="scientific">Geomesophilobacter sediminis</name>
    <dbReference type="NCBI Taxonomy" id="2798584"/>
    <lineage>
        <taxon>Bacteria</taxon>
        <taxon>Pseudomonadati</taxon>
        <taxon>Thermodesulfobacteriota</taxon>
        <taxon>Desulfuromonadia</taxon>
        <taxon>Geobacterales</taxon>
        <taxon>Geobacteraceae</taxon>
        <taxon>Geomesophilobacter</taxon>
    </lineage>
</organism>